<feature type="binding site" evidence="12">
    <location>
        <begin position="381"/>
        <end position="383"/>
    </location>
    <ligand>
        <name>FAD</name>
        <dbReference type="ChEBI" id="CHEBI:57692"/>
    </ligand>
</feature>
<dbReference type="Gene3D" id="1.10.579.10">
    <property type="entry name" value="DNA Cyclobutane Dipyrimidine Photolyase, subunit A, domain 3"/>
    <property type="match status" value="1"/>
</dbReference>
<feature type="site" description="Electron transfer via tryptophanyl radical" evidence="13">
    <location>
        <position position="391"/>
    </location>
</feature>
<dbReference type="InterPro" id="IPR006050">
    <property type="entry name" value="DNA_photolyase_N"/>
</dbReference>
<dbReference type="PRINTS" id="PR00147">
    <property type="entry name" value="DNAPHOTLYASE"/>
</dbReference>
<dbReference type="Pfam" id="PF00875">
    <property type="entry name" value="DNA_photolyase"/>
    <property type="match status" value="1"/>
</dbReference>
<dbReference type="PROSITE" id="PS00394">
    <property type="entry name" value="DNA_PHOTOLYASES_1_1"/>
    <property type="match status" value="1"/>
</dbReference>
<dbReference type="PANTHER" id="PTHR11455:SF9">
    <property type="entry name" value="CRYPTOCHROME CIRCADIAN CLOCK 5 ISOFORM X1"/>
    <property type="match status" value="1"/>
</dbReference>
<comment type="similarity">
    <text evidence="2">Belongs to the DNA photolyase class-1 family.</text>
</comment>
<dbReference type="GO" id="GO:0003677">
    <property type="term" value="F:DNA binding"/>
    <property type="evidence" value="ECO:0007669"/>
    <property type="project" value="TreeGrafter"/>
</dbReference>
<feature type="binding site" evidence="12">
    <location>
        <position position="232"/>
    </location>
    <ligand>
        <name>FAD</name>
        <dbReference type="ChEBI" id="CHEBI:57692"/>
    </ligand>
</feature>
<evidence type="ECO:0000256" key="2">
    <source>
        <dbReference type="ARBA" id="ARBA00005862"/>
    </source>
</evidence>
<evidence type="ECO:0000313" key="16">
    <source>
        <dbReference type="EMBL" id="PWI32708.1"/>
    </source>
</evidence>
<evidence type="ECO:0000313" key="17">
    <source>
        <dbReference type="Proteomes" id="UP000245362"/>
    </source>
</evidence>
<name>A0A2U3B7F3_9VIBR</name>
<keyword evidence="16" id="KW-0456">Lyase</keyword>
<feature type="binding site" evidence="12">
    <location>
        <begin position="244"/>
        <end position="248"/>
    </location>
    <ligand>
        <name>FAD</name>
        <dbReference type="ChEBI" id="CHEBI:57692"/>
    </ligand>
</feature>
<keyword evidence="6 12" id="KW-0274">FAD</keyword>
<dbReference type="OrthoDB" id="9772484at2"/>
<dbReference type="PROSITE" id="PS51645">
    <property type="entry name" value="PHR_CRY_ALPHA_BETA"/>
    <property type="match status" value="1"/>
</dbReference>
<dbReference type="EMBL" id="QFWT01000008">
    <property type="protein sequence ID" value="PWI32708.1"/>
    <property type="molecule type" value="Genomic_DNA"/>
</dbReference>
<dbReference type="RefSeq" id="WP_109320494.1">
    <property type="nucleotide sequence ID" value="NZ_QFWT01000008.1"/>
</dbReference>
<evidence type="ECO:0000256" key="13">
    <source>
        <dbReference type="PIRSR" id="PIRSR602081-2"/>
    </source>
</evidence>
<evidence type="ECO:0000256" key="5">
    <source>
        <dbReference type="ARBA" id="ARBA00022630"/>
    </source>
</evidence>
<gene>
    <name evidence="16" type="ORF">DI392_14640</name>
</gene>
<dbReference type="Pfam" id="PF03441">
    <property type="entry name" value="FAD_binding_7"/>
    <property type="match status" value="1"/>
</dbReference>
<organism evidence="16 17">
    <name type="scientific">Vibrio albus</name>
    <dbReference type="NCBI Taxonomy" id="2200953"/>
    <lineage>
        <taxon>Bacteria</taxon>
        <taxon>Pseudomonadati</taxon>
        <taxon>Pseudomonadota</taxon>
        <taxon>Gammaproteobacteria</taxon>
        <taxon>Vibrionales</taxon>
        <taxon>Vibrionaceae</taxon>
        <taxon>Vibrio</taxon>
    </lineage>
</organism>
<dbReference type="InterPro" id="IPR018394">
    <property type="entry name" value="DNA_photolyase_1_CS_C"/>
</dbReference>
<evidence type="ECO:0000256" key="14">
    <source>
        <dbReference type="RuleBase" id="RU004182"/>
    </source>
</evidence>
<dbReference type="Gene3D" id="3.40.50.620">
    <property type="entry name" value="HUPs"/>
    <property type="match status" value="1"/>
</dbReference>
<keyword evidence="17" id="KW-1185">Reference proteome</keyword>
<evidence type="ECO:0000256" key="10">
    <source>
        <dbReference type="ARBA" id="ARBA00059220"/>
    </source>
</evidence>
<dbReference type="GO" id="GO:0009416">
    <property type="term" value="P:response to light stimulus"/>
    <property type="evidence" value="ECO:0007669"/>
    <property type="project" value="TreeGrafter"/>
</dbReference>
<evidence type="ECO:0000256" key="4">
    <source>
        <dbReference type="ARBA" id="ARBA00014046"/>
    </source>
</evidence>
<dbReference type="GO" id="GO:0071949">
    <property type="term" value="F:FAD binding"/>
    <property type="evidence" value="ECO:0007669"/>
    <property type="project" value="TreeGrafter"/>
</dbReference>
<dbReference type="InterPro" id="IPR036134">
    <property type="entry name" value="Crypto/Photolyase_FAD-like_sf"/>
</dbReference>
<evidence type="ECO:0000256" key="7">
    <source>
        <dbReference type="ARBA" id="ARBA00022991"/>
    </source>
</evidence>
<sequence>MQLVWFRRDLRTLDNPALSAATENGQPVVAVYVATPEQWQHHNLAPIQADLIVRRLFALQQELAELNIPLLYTETADYRKSVHAVLRLAAQLGAGRLFANREYELNEQLRDQVLVSLAESHHIAVHLSHDRCLLPPGSVLNQQQHYFKVFTPFKKQWLKQFYSMSSEVCCPAIASVFDIESFSDVLYAAGFSRFTAQSPFSYPRCNSSDYFSATEDILQRLRQYCCVSLSEYATRRDFPALSGTSQLSPYLAIGALSPRQCVAAMREVQIGEFESGAETWLNELIWREFYQHLCALEPRISREASFHAWGDQLVWRNNPDWFEKWKRGETGYPIVDAAMRQLNRTGWMHNRLRMVVASFLTKDLHIDWRWGEAYFMQRLVDGDFAANNGGWQWSASTGCDGQPYFRIFNPVSQGEKFDPDGTFVRHWLPELSRVPGRFLHKPWLWSDCDTLDYYPPMVDHKQQREIALSLYKSAREQQD</sequence>
<reference evidence="16 17" key="1">
    <citation type="submission" date="2018-05" db="EMBL/GenBank/DDBJ databases">
        <title>Vibrio limimaris sp. nov., isolated from marine sediment.</title>
        <authorList>
            <person name="Li C.-M."/>
        </authorList>
    </citation>
    <scope>NUCLEOTIDE SEQUENCE [LARGE SCALE GENOMIC DNA]</scope>
    <source>
        <strain evidence="16 17">E4404</strain>
    </source>
</reference>
<comment type="similarity">
    <text evidence="14">Belongs to the DNA photolyase family.</text>
</comment>
<comment type="catalytic activity">
    <reaction evidence="9">
        <text>cyclobutadipyrimidine (in DNA) = 2 pyrimidine residues (in DNA).</text>
        <dbReference type="EC" id="4.1.99.3"/>
    </reaction>
</comment>
<dbReference type="PROSITE" id="PS00691">
    <property type="entry name" value="DNA_PHOTOLYASES_1_2"/>
    <property type="match status" value="1"/>
</dbReference>
<dbReference type="GO" id="GO:0000719">
    <property type="term" value="P:photoreactive repair"/>
    <property type="evidence" value="ECO:0007669"/>
    <property type="project" value="UniProtKB-ARBA"/>
</dbReference>
<evidence type="ECO:0000256" key="11">
    <source>
        <dbReference type="ARBA" id="ARBA00083107"/>
    </source>
</evidence>
<proteinExistence type="inferred from homology"/>
<dbReference type="PANTHER" id="PTHR11455">
    <property type="entry name" value="CRYPTOCHROME"/>
    <property type="match status" value="1"/>
</dbReference>
<dbReference type="GO" id="GO:0003904">
    <property type="term" value="F:deoxyribodipyrimidine photo-lyase activity"/>
    <property type="evidence" value="ECO:0007669"/>
    <property type="project" value="UniProtKB-EC"/>
</dbReference>
<feature type="domain" description="Photolyase/cryptochrome alpha/beta" evidence="15">
    <location>
        <begin position="1"/>
        <end position="133"/>
    </location>
</feature>
<comment type="cofactor">
    <cofactor evidence="12">
        <name>FAD</name>
        <dbReference type="ChEBI" id="CHEBI:57692"/>
    </cofactor>
    <text evidence="12">Binds 1 FAD per subunit.</text>
</comment>
<evidence type="ECO:0000256" key="1">
    <source>
        <dbReference type="ARBA" id="ARBA00001932"/>
    </source>
</evidence>
<dbReference type="FunFam" id="1.10.579.10:FF:000003">
    <property type="entry name" value="Deoxyribodipyrimidine photo-lyase"/>
    <property type="match status" value="1"/>
</dbReference>
<dbReference type="Proteomes" id="UP000245362">
    <property type="component" value="Unassembled WGS sequence"/>
</dbReference>
<feature type="binding site" evidence="12">
    <location>
        <position position="280"/>
    </location>
    <ligand>
        <name>FAD</name>
        <dbReference type="ChEBI" id="CHEBI:57692"/>
    </ligand>
</feature>
<dbReference type="EC" id="4.1.99.3" evidence="3"/>
<dbReference type="SUPFAM" id="SSF48173">
    <property type="entry name" value="Cryptochrome/photolyase FAD-binding domain"/>
    <property type="match status" value="1"/>
</dbReference>
<dbReference type="InterPro" id="IPR036155">
    <property type="entry name" value="Crypto/Photolyase_N_sf"/>
</dbReference>
<evidence type="ECO:0000259" key="15">
    <source>
        <dbReference type="PROSITE" id="PS51645"/>
    </source>
</evidence>
<dbReference type="AlphaFoldDB" id="A0A2U3B7F3"/>
<protein>
    <recommendedName>
        <fullName evidence="4">Deoxyribodipyrimidine photo-lyase</fullName>
        <ecNumber evidence="3">4.1.99.3</ecNumber>
    </recommendedName>
    <alternativeName>
        <fullName evidence="8">DNA photolyase</fullName>
    </alternativeName>
    <alternativeName>
        <fullName evidence="11">Photoreactivating enzyme</fullName>
    </alternativeName>
</protein>
<evidence type="ECO:0000256" key="3">
    <source>
        <dbReference type="ARBA" id="ARBA00013149"/>
    </source>
</evidence>
<comment type="function">
    <text evidence="10">Involved in repair of UV radiation-induced DNA damage. Catalyzes the light-dependent monomerization (300-600 nm) of cyclobutyl pyrimidine dimers (in cis-syn configuration), which are formed between adjacent bases on the same DNA strand upon exposure to ultraviolet radiation.</text>
</comment>
<evidence type="ECO:0000256" key="8">
    <source>
        <dbReference type="ARBA" id="ARBA00031671"/>
    </source>
</evidence>
<comment type="caution">
    <text evidence="16">The sequence shown here is derived from an EMBL/GenBank/DDBJ whole genome shotgun (WGS) entry which is preliminary data.</text>
</comment>
<feature type="site" description="Electron transfer via tryptophanyl radical" evidence="13">
    <location>
        <position position="315"/>
    </location>
</feature>
<dbReference type="InterPro" id="IPR002081">
    <property type="entry name" value="Cryptochrome/DNA_photolyase_1"/>
</dbReference>
<feature type="site" description="Electron transfer via tryptophanyl radical" evidence="13">
    <location>
        <position position="368"/>
    </location>
</feature>
<keyword evidence="7 14" id="KW-0157">Chromophore</keyword>
<dbReference type="Gene3D" id="1.25.40.80">
    <property type="match status" value="1"/>
</dbReference>
<feature type="binding site" evidence="12">
    <location>
        <begin position="283"/>
        <end position="290"/>
    </location>
    <ligand>
        <name>FAD</name>
        <dbReference type="ChEBI" id="CHEBI:57692"/>
    </ligand>
</feature>
<evidence type="ECO:0000256" key="6">
    <source>
        <dbReference type="ARBA" id="ARBA00022827"/>
    </source>
</evidence>
<evidence type="ECO:0000256" key="12">
    <source>
        <dbReference type="PIRSR" id="PIRSR602081-1"/>
    </source>
</evidence>
<dbReference type="NCBIfam" id="NF007955">
    <property type="entry name" value="PRK10674.1"/>
    <property type="match status" value="1"/>
</dbReference>
<accession>A0A2U3B7F3</accession>
<dbReference type="SUPFAM" id="SSF52425">
    <property type="entry name" value="Cryptochrome/photolyase, N-terminal domain"/>
    <property type="match status" value="1"/>
</dbReference>
<dbReference type="InterPro" id="IPR014729">
    <property type="entry name" value="Rossmann-like_a/b/a_fold"/>
</dbReference>
<evidence type="ECO:0000256" key="9">
    <source>
        <dbReference type="ARBA" id="ARBA00033999"/>
    </source>
</evidence>
<comment type="cofactor">
    <cofactor evidence="1">
        <name>(6R)-5,10-methylene-5,6,7,8-tetrahydrofolate</name>
        <dbReference type="ChEBI" id="CHEBI:15636"/>
    </cofactor>
</comment>
<dbReference type="InterPro" id="IPR005101">
    <property type="entry name" value="Cryptochr/Photolyase_FAD-bd"/>
</dbReference>
<keyword evidence="5 12" id="KW-0285">Flavoprotein</keyword>